<dbReference type="Pfam" id="PF00005">
    <property type="entry name" value="ABC_tran"/>
    <property type="match status" value="1"/>
</dbReference>
<feature type="transmembrane region" description="Helical" evidence="9">
    <location>
        <begin position="129"/>
        <end position="154"/>
    </location>
</feature>
<keyword evidence="7 9" id="KW-1133">Transmembrane helix</keyword>
<dbReference type="GO" id="GO:0005886">
    <property type="term" value="C:plasma membrane"/>
    <property type="evidence" value="ECO:0007669"/>
    <property type="project" value="UniProtKB-SubCell"/>
</dbReference>
<reference evidence="13" key="1">
    <citation type="submission" date="2016-10" db="EMBL/GenBank/DDBJ databases">
        <authorList>
            <person name="Varghese N."/>
            <person name="Submissions S."/>
        </authorList>
    </citation>
    <scope>NUCLEOTIDE SEQUENCE [LARGE SCALE GENOMIC DNA]</scope>
    <source>
        <strain evidence="13">DSM 3669</strain>
    </source>
</reference>
<gene>
    <name evidence="12" type="ORF">SAMN05660706_106127</name>
</gene>
<dbReference type="GO" id="GO:0034040">
    <property type="term" value="F:ATPase-coupled lipid transmembrane transporter activity"/>
    <property type="evidence" value="ECO:0007669"/>
    <property type="project" value="TreeGrafter"/>
</dbReference>
<dbReference type="CDD" id="cd18585">
    <property type="entry name" value="ABC_6TM_CydC"/>
    <property type="match status" value="1"/>
</dbReference>
<evidence type="ECO:0000259" key="10">
    <source>
        <dbReference type="PROSITE" id="PS50893"/>
    </source>
</evidence>
<evidence type="ECO:0000256" key="9">
    <source>
        <dbReference type="SAM" id="Phobius"/>
    </source>
</evidence>
<dbReference type="FunFam" id="3.40.50.300:FF:000221">
    <property type="entry name" value="Multidrug ABC transporter ATP-binding protein"/>
    <property type="match status" value="1"/>
</dbReference>
<dbReference type="InterPro" id="IPR011527">
    <property type="entry name" value="ABC1_TM_dom"/>
</dbReference>
<dbReference type="InterPro" id="IPR017871">
    <property type="entry name" value="ABC_transporter-like_CS"/>
</dbReference>
<dbReference type="EMBL" id="FOYM01000006">
    <property type="protein sequence ID" value="SFR01372.1"/>
    <property type="molecule type" value="Genomic_DNA"/>
</dbReference>
<feature type="domain" description="ABC transmembrane type-1" evidence="11">
    <location>
        <begin position="19"/>
        <end position="302"/>
    </location>
</feature>
<dbReference type="PANTHER" id="PTHR24221">
    <property type="entry name" value="ATP-BINDING CASSETTE SUB-FAMILY B"/>
    <property type="match status" value="1"/>
</dbReference>
<dbReference type="PANTHER" id="PTHR24221:SF654">
    <property type="entry name" value="ATP-BINDING CASSETTE SUB-FAMILY B MEMBER 6"/>
    <property type="match status" value="1"/>
</dbReference>
<dbReference type="PROSITE" id="PS50929">
    <property type="entry name" value="ABC_TM1F"/>
    <property type="match status" value="1"/>
</dbReference>
<dbReference type="GO" id="GO:0005524">
    <property type="term" value="F:ATP binding"/>
    <property type="evidence" value="ECO:0007669"/>
    <property type="project" value="UniProtKB-KW"/>
</dbReference>
<dbReference type="InterPro" id="IPR039421">
    <property type="entry name" value="Type_1_exporter"/>
</dbReference>
<proteinExistence type="predicted"/>
<dbReference type="GO" id="GO:0140359">
    <property type="term" value="F:ABC-type transporter activity"/>
    <property type="evidence" value="ECO:0007669"/>
    <property type="project" value="InterPro"/>
</dbReference>
<dbReference type="AlphaFoldDB" id="A0A1I6D7Q8"/>
<dbReference type="GO" id="GO:0034775">
    <property type="term" value="P:glutathione transmembrane transport"/>
    <property type="evidence" value="ECO:0007669"/>
    <property type="project" value="InterPro"/>
</dbReference>
<dbReference type="RefSeq" id="WP_092482438.1">
    <property type="nucleotide sequence ID" value="NZ_FOYM01000006.1"/>
</dbReference>
<feature type="domain" description="ABC transporter" evidence="10">
    <location>
        <begin position="335"/>
        <end position="570"/>
    </location>
</feature>
<feature type="transmembrane region" description="Helical" evidence="9">
    <location>
        <begin position="245"/>
        <end position="267"/>
    </location>
</feature>
<evidence type="ECO:0000313" key="13">
    <source>
        <dbReference type="Proteomes" id="UP000199584"/>
    </source>
</evidence>
<dbReference type="NCBIfam" id="TIGR02868">
    <property type="entry name" value="CydC"/>
    <property type="match status" value="1"/>
</dbReference>
<evidence type="ECO:0000256" key="3">
    <source>
        <dbReference type="ARBA" id="ARBA00022475"/>
    </source>
</evidence>
<keyword evidence="2" id="KW-0813">Transport</keyword>
<accession>A0A1I6D7Q8</accession>
<keyword evidence="3" id="KW-1003">Cell membrane</keyword>
<dbReference type="InterPro" id="IPR014223">
    <property type="entry name" value="ABC_CydC/D"/>
</dbReference>
<dbReference type="SUPFAM" id="SSF52540">
    <property type="entry name" value="P-loop containing nucleoside triphosphate hydrolases"/>
    <property type="match status" value="1"/>
</dbReference>
<dbReference type="GO" id="GO:0016887">
    <property type="term" value="F:ATP hydrolysis activity"/>
    <property type="evidence" value="ECO:0007669"/>
    <property type="project" value="InterPro"/>
</dbReference>
<keyword evidence="6 12" id="KW-0067">ATP-binding</keyword>
<evidence type="ECO:0000256" key="5">
    <source>
        <dbReference type="ARBA" id="ARBA00022741"/>
    </source>
</evidence>
<keyword evidence="4 9" id="KW-0812">Transmembrane</keyword>
<dbReference type="GO" id="GO:0045454">
    <property type="term" value="P:cell redox homeostasis"/>
    <property type="evidence" value="ECO:0007669"/>
    <property type="project" value="InterPro"/>
</dbReference>
<sequence>MKTFIRLIVLIAPHWKSMLLATVLGFLTVASGVGLMATSAFLIAGAALHPPVLELMKAIVGVRFFGISRAIFRYLERYFAHDATFRVLSRIRVWFYTALEPLVPARLMEYRSGELVSRIMADVGTLEQFYLQVLAPPLVALLVLLGVFAFLAWFGLSLALALLFFFLATAVAVPLGVRALSRGTGRQMVETRSALNTQMVDTVQGMTEIAAFNRAGQQQEQVKALSSKFMDLQGRLAGIRGLSSALVGLLINLAMWSILLLAIPLVNQGKLDGVYLAMLVLGALSSFEAVLPLPMVFQHLEESLAAARRLFAVTDIAPVVRDLPGPSPEPLSYDLRVRGLRFRYAPDEPWAVDGLNFVLPEGDRLAIVGPSGAGKSTLVNLFLRFWDYEEGSISLGEHELKAFSLEDLRRYISVVTQHTYLFNATVRENLLLAKPGAGEEELRQAAREAKIHEFIQSLPRGYDTYVGERGFKLSGGQRQRLAIARALLKNASVLLLDEATAGLDPVTELEVMESIHRLMEGRTTLVITHRLTGLDRMDEILVLERGRIVERGRHQELLEQGGLYRKMWELQNELTPV</sequence>
<feature type="transmembrane region" description="Helical" evidence="9">
    <location>
        <begin position="273"/>
        <end position="291"/>
    </location>
</feature>
<keyword evidence="13" id="KW-1185">Reference proteome</keyword>
<dbReference type="InterPro" id="IPR036640">
    <property type="entry name" value="ABC1_TM_sf"/>
</dbReference>
<evidence type="ECO:0000256" key="1">
    <source>
        <dbReference type="ARBA" id="ARBA00004651"/>
    </source>
</evidence>
<dbReference type="SUPFAM" id="SSF90123">
    <property type="entry name" value="ABC transporter transmembrane region"/>
    <property type="match status" value="1"/>
</dbReference>
<dbReference type="InterPro" id="IPR003593">
    <property type="entry name" value="AAA+_ATPase"/>
</dbReference>
<dbReference type="PROSITE" id="PS00211">
    <property type="entry name" value="ABC_TRANSPORTER_1"/>
    <property type="match status" value="1"/>
</dbReference>
<keyword evidence="5" id="KW-0547">Nucleotide-binding</keyword>
<dbReference type="PROSITE" id="PS50893">
    <property type="entry name" value="ABC_TRANSPORTER_2"/>
    <property type="match status" value="1"/>
</dbReference>
<feature type="transmembrane region" description="Helical" evidence="9">
    <location>
        <begin position="160"/>
        <end position="180"/>
    </location>
</feature>
<comment type="subcellular location">
    <subcellularLocation>
        <location evidence="1">Cell membrane</location>
        <topology evidence="1">Multi-pass membrane protein</topology>
    </subcellularLocation>
</comment>
<dbReference type="OrthoDB" id="9771903at2"/>
<evidence type="ECO:0000256" key="6">
    <source>
        <dbReference type="ARBA" id="ARBA00022840"/>
    </source>
</evidence>
<dbReference type="Proteomes" id="UP000199584">
    <property type="component" value="Unassembled WGS sequence"/>
</dbReference>
<evidence type="ECO:0000256" key="4">
    <source>
        <dbReference type="ARBA" id="ARBA00022692"/>
    </source>
</evidence>
<dbReference type="InterPro" id="IPR027417">
    <property type="entry name" value="P-loop_NTPase"/>
</dbReference>
<evidence type="ECO:0000313" key="12">
    <source>
        <dbReference type="EMBL" id="SFR01372.1"/>
    </source>
</evidence>
<dbReference type="Pfam" id="PF00664">
    <property type="entry name" value="ABC_membrane"/>
    <property type="match status" value="1"/>
</dbReference>
<organism evidence="12 13">
    <name type="scientific">Desulfoscipio geothermicus DSM 3669</name>
    <dbReference type="NCBI Taxonomy" id="1121426"/>
    <lineage>
        <taxon>Bacteria</taxon>
        <taxon>Bacillati</taxon>
        <taxon>Bacillota</taxon>
        <taxon>Clostridia</taxon>
        <taxon>Eubacteriales</taxon>
        <taxon>Desulfallaceae</taxon>
        <taxon>Desulfoscipio</taxon>
    </lineage>
</organism>
<dbReference type="Gene3D" id="3.40.50.300">
    <property type="entry name" value="P-loop containing nucleotide triphosphate hydrolases"/>
    <property type="match status" value="1"/>
</dbReference>
<evidence type="ECO:0000256" key="8">
    <source>
        <dbReference type="ARBA" id="ARBA00023136"/>
    </source>
</evidence>
<evidence type="ECO:0000256" key="2">
    <source>
        <dbReference type="ARBA" id="ARBA00022448"/>
    </source>
</evidence>
<dbReference type="Gene3D" id="1.20.1560.10">
    <property type="entry name" value="ABC transporter type 1, transmembrane domain"/>
    <property type="match status" value="1"/>
</dbReference>
<protein>
    <submittedName>
        <fullName evidence="12">ATP-binding cassette, subfamily C, CydC</fullName>
    </submittedName>
</protein>
<dbReference type="STRING" id="39060.SAMN05660706_106127"/>
<evidence type="ECO:0000256" key="7">
    <source>
        <dbReference type="ARBA" id="ARBA00022989"/>
    </source>
</evidence>
<keyword evidence="8 9" id="KW-0472">Membrane</keyword>
<dbReference type="InterPro" id="IPR003439">
    <property type="entry name" value="ABC_transporter-like_ATP-bd"/>
</dbReference>
<dbReference type="SMART" id="SM00382">
    <property type="entry name" value="AAA"/>
    <property type="match status" value="1"/>
</dbReference>
<evidence type="ECO:0000259" key="11">
    <source>
        <dbReference type="PROSITE" id="PS50929"/>
    </source>
</evidence>
<name>A0A1I6D7Q8_9FIRM</name>